<reference evidence="3" key="1">
    <citation type="submission" date="2022-03" db="EMBL/GenBank/DDBJ databases">
        <title>Proposal of a novel genus Dryocolo and two novel species.</title>
        <authorList>
            <person name="Maddock D.W."/>
            <person name="Brady C.L."/>
            <person name="Denman S."/>
            <person name="Arnold D."/>
        </authorList>
    </citation>
    <scope>NUCLEOTIDE SEQUENCE</scope>
    <source>
        <strain evidence="3">H6W4</strain>
    </source>
</reference>
<dbReference type="InterPro" id="IPR029058">
    <property type="entry name" value="AB_hydrolase_fold"/>
</dbReference>
<keyword evidence="4" id="KW-1185">Reference proteome</keyword>
<dbReference type="InterPro" id="IPR050300">
    <property type="entry name" value="GDXG_lipolytic_enzyme"/>
</dbReference>
<comment type="caution">
    <text evidence="3">The sequence shown here is derived from an EMBL/GenBank/DDBJ whole genome shotgun (WGS) entry which is preliminary data.</text>
</comment>
<name>A0A9X3ANG2_9ENTR</name>
<dbReference type="InterPro" id="IPR049492">
    <property type="entry name" value="BD-FAE-like_dom"/>
</dbReference>
<protein>
    <submittedName>
        <fullName evidence="3">Alpha/beta hydrolase</fullName>
    </submittedName>
</protein>
<dbReference type="Gene3D" id="3.40.50.1820">
    <property type="entry name" value="alpha/beta hydrolase"/>
    <property type="match status" value="1"/>
</dbReference>
<evidence type="ECO:0000313" key="4">
    <source>
        <dbReference type="Proteomes" id="UP001150641"/>
    </source>
</evidence>
<sequence>MMIDVEFQNIDARNIQYNARASVEDFDACMVEYSQLAARAKARTAGIYDLHYGMGADERLDLFPALKQPAPLFVFIHGGYWHSQSKEDACSMAESFTRHGVAVATLEYTLQPEATLAEIVRQVRSAIAWLYHHSAPFGIDPERIFVGGSSAGGHLTGMLIADNWQKSYRVPTNVIKGALGLSGLYDIRPLCETYINEWMRLIPEQAKLLSPIFNLPEKENAPRILLDVGAKETLGFRNQTQLYFNACREKGYDVSLLDDQRNNHFTLVNELANSESNMFKQMMNLMKG</sequence>
<dbReference type="PANTHER" id="PTHR48081:SF33">
    <property type="entry name" value="KYNURENINE FORMAMIDASE"/>
    <property type="match status" value="1"/>
</dbReference>
<dbReference type="Proteomes" id="UP001150641">
    <property type="component" value="Unassembled WGS sequence"/>
</dbReference>
<feature type="domain" description="BD-FAE-like" evidence="2">
    <location>
        <begin position="66"/>
        <end position="162"/>
    </location>
</feature>
<evidence type="ECO:0000313" key="3">
    <source>
        <dbReference type="EMBL" id="MCT4701901.1"/>
    </source>
</evidence>
<organism evidence="3 4">
    <name type="scientific">Dryocola boscaweniae</name>
    <dbReference type="NCBI Taxonomy" id="2925397"/>
    <lineage>
        <taxon>Bacteria</taxon>
        <taxon>Pseudomonadati</taxon>
        <taxon>Pseudomonadota</taxon>
        <taxon>Gammaproteobacteria</taxon>
        <taxon>Enterobacterales</taxon>
        <taxon>Enterobacteriaceae</taxon>
        <taxon>Dryocola</taxon>
    </lineage>
</organism>
<proteinExistence type="predicted"/>
<evidence type="ECO:0000259" key="2">
    <source>
        <dbReference type="Pfam" id="PF20434"/>
    </source>
</evidence>
<accession>A0A9X3ANG2</accession>
<evidence type="ECO:0000256" key="1">
    <source>
        <dbReference type="ARBA" id="ARBA00022801"/>
    </source>
</evidence>
<dbReference type="PANTHER" id="PTHR48081">
    <property type="entry name" value="AB HYDROLASE SUPERFAMILY PROTEIN C4A8.06C"/>
    <property type="match status" value="1"/>
</dbReference>
<dbReference type="SUPFAM" id="SSF53474">
    <property type="entry name" value="alpha/beta-Hydrolases"/>
    <property type="match status" value="1"/>
</dbReference>
<dbReference type="Pfam" id="PF20434">
    <property type="entry name" value="BD-FAE"/>
    <property type="match status" value="1"/>
</dbReference>
<dbReference type="EMBL" id="JALHAP010000076">
    <property type="protein sequence ID" value="MCT4701901.1"/>
    <property type="molecule type" value="Genomic_DNA"/>
</dbReference>
<dbReference type="GO" id="GO:0016787">
    <property type="term" value="F:hydrolase activity"/>
    <property type="evidence" value="ECO:0007669"/>
    <property type="project" value="UniProtKB-KW"/>
</dbReference>
<dbReference type="AlphaFoldDB" id="A0A9X3ANG2"/>
<gene>
    <name evidence="3" type="ORF">MUA00_08800</name>
</gene>
<keyword evidence="1 3" id="KW-0378">Hydrolase</keyword>